<name>A0ABN3JK04_9ACTN</name>
<comment type="caution">
    <text evidence="2">The sequence shown here is derived from an EMBL/GenBank/DDBJ whole genome shotgun (WGS) entry which is preliminary data.</text>
</comment>
<accession>A0ABN3JK04</accession>
<reference evidence="2 3" key="1">
    <citation type="journal article" date="2019" name="Int. J. Syst. Evol. Microbiol.">
        <title>The Global Catalogue of Microorganisms (GCM) 10K type strain sequencing project: providing services to taxonomists for standard genome sequencing and annotation.</title>
        <authorList>
            <consortium name="The Broad Institute Genomics Platform"/>
            <consortium name="The Broad Institute Genome Sequencing Center for Infectious Disease"/>
            <person name="Wu L."/>
            <person name="Ma J."/>
        </authorList>
    </citation>
    <scope>NUCLEOTIDE SEQUENCE [LARGE SCALE GENOMIC DNA]</scope>
    <source>
        <strain evidence="2 3">JCM 6305</strain>
    </source>
</reference>
<proteinExistence type="predicted"/>
<evidence type="ECO:0000313" key="3">
    <source>
        <dbReference type="Proteomes" id="UP001501638"/>
    </source>
</evidence>
<organism evidence="2 3">
    <name type="scientific">Streptomyces macrosporus</name>
    <dbReference type="NCBI Taxonomy" id="44032"/>
    <lineage>
        <taxon>Bacteria</taxon>
        <taxon>Bacillati</taxon>
        <taxon>Actinomycetota</taxon>
        <taxon>Actinomycetes</taxon>
        <taxon>Kitasatosporales</taxon>
        <taxon>Streptomycetaceae</taxon>
        <taxon>Streptomyces</taxon>
    </lineage>
</organism>
<evidence type="ECO:0000256" key="1">
    <source>
        <dbReference type="SAM" id="MobiDB-lite"/>
    </source>
</evidence>
<keyword evidence="3" id="KW-1185">Reference proteome</keyword>
<protein>
    <submittedName>
        <fullName evidence="2">Uncharacterized protein</fullName>
    </submittedName>
</protein>
<feature type="region of interest" description="Disordered" evidence="1">
    <location>
        <begin position="1"/>
        <end position="51"/>
    </location>
</feature>
<gene>
    <name evidence="2" type="ORF">GCM10010405_13430</name>
</gene>
<dbReference type="Proteomes" id="UP001501638">
    <property type="component" value="Unassembled WGS sequence"/>
</dbReference>
<sequence length="51" mass="5471">MAAEIRRRGGTRLTVAWHPGEDGPEGFHLRLGVRPTGETSGGQTVGEMELP</sequence>
<dbReference type="EMBL" id="BAAASZ010000011">
    <property type="protein sequence ID" value="GAA2431845.1"/>
    <property type="molecule type" value="Genomic_DNA"/>
</dbReference>
<evidence type="ECO:0000313" key="2">
    <source>
        <dbReference type="EMBL" id="GAA2431845.1"/>
    </source>
</evidence>
<feature type="compositionally biased region" description="Basic and acidic residues" evidence="1">
    <location>
        <begin position="19"/>
        <end position="28"/>
    </location>
</feature>